<organism evidence="1 2">
    <name type="scientific">Hordeum vulgare subsp. vulgare</name>
    <name type="common">Domesticated barley</name>
    <dbReference type="NCBI Taxonomy" id="112509"/>
    <lineage>
        <taxon>Eukaryota</taxon>
        <taxon>Viridiplantae</taxon>
        <taxon>Streptophyta</taxon>
        <taxon>Embryophyta</taxon>
        <taxon>Tracheophyta</taxon>
        <taxon>Spermatophyta</taxon>
        <taxon>Magnoliopsida</taxon>
        <taxon>Liliopsida</taxon>
        <taxon>Poales</taxon>
        <taxon>Poaceae</taxon>
        <taxon>BOP clade</taxon>
        <taxon>Pooideae</taxon>
        <taxon>Triticodae</taxon>
        <taxon>Triticeae</taxon>
        <taxon>Hordeinae</taxon>
        <taxon>Hordeum</taxon>
    </lineage>
</organism>
<dbReference type="EnsemblPlants" id="HORVU.MOREX.r3.4HG0365090.1">
    <property type="protein sequence ID" value="HORVU.MOREX.r3.4HG0365090.1"/>
    <property type="gene ID" value="HORVU.MOREX.r3.4HG0365090"/>
</dbReference>
<dbReference type="Gramene" id="HORVU.MOREX.r3.4HG0365090.1">
    <property type="protein sequence ID" value="HORVU.MOREX.r3.4HG0365090.1"/>
    <property type="gene ID" value="HORVU.MOREX.r3.4HG0365090"/>
</dbReference>
<protein>
    <submittedName>
        <fullName evidence="1">Uncharacterized protein</fullName>
    </submittedName>
</protein>
<reference evidence="2" key="1">
    <citation type="journal article" date="2012" name="Nature">
        <title>A physical, genetic and functional sequence assembly of the barley genome.</title>
        <authorList>
            <consortium name="The International Barley Genome Sequencing Consortium"/>
            <person name="Mayer K.F."/>
            <person name="Waugh R."/>
            <person name="Brown J.W."/>
            <person name="Schulman A."/>
            <person name="Langridge P."/>
            <person name="Platzer M."/>
            <person name="Fincher G.B."/>
            <person name="Muehlbauer G.J."/>
            <person name="Sato K."/>
            <person name="Close T.J."/>
            <person name="Wise R.P."/>
            <person name="Stein N."/>
        </authorList>
    </citation>
    <scope>NUCLEOTIDE SEQUENCE [LARGE SCALE GENOMIC DNA]</scope>
    <source>
        <strain evidence="2">cv. Morex</strain>
    </source>
</reference>
<name>A0A8I7B744_HORVV</name>
<keyword evidence="2" id="KW-1185">Reference proteome</keyword>
<proteinExistence type="predicted"/>
<evidence type="ECO:0000313" key="1">
    <source>
        <dbReference type="EnsemblPlants" id="HORVU.MOREX.r3.4HG0365090.1"/>
    </source>
</evidence>
<sequence length="91" mass="10073">MQSTKHLPPKFHTIHWVTFSKAGICASSLLTPFSSQPWTAIVFPCVLRVLRALSIPTAELWPLLFEGEGFQLTPGPVQDMRRVTASLGPDL</sequence>
<accession>A0A8I7B744</accession>
<dbReference type="Proteomes" id="UP000011116">
    <property type="component" value="Chromosome 4H"/>
</dbReference>
<dbReference type="AlphaFoldDB" id="A0A8I7B744"/>
<reference evidence="1" key="2">
    <citation type="submission" date="2020-10" db="EMBL/GenBank/DDBJ databases">
        <authorList>
            <person name="Scholz U."/>
            <person name="Mascher M."/>
            <person name="Fiebig A."/>
        </authorList>
    </citation>
    <scope>NUCLEOTIDE SEQUENCE [LARGE SCALE GENOMIC DNA]</scope>
    <source>
        <strain evidence="1">cv. Morex</strain>
    </source>
</reference>
<evidence type="ECO:0000313" key="2">
    <source>
        <dbReference type="Proteomes" id="UP000011116"/>
    </source>
</evidence>
<dbReference type="Gramene" id="HORVU.MOREX.r2.4HG0304070.1">
    <property type="protein sequence ID" value="HORVU.MOREX.r2.4HG0304070.1"/>
    <property type="gene ID" value="HORVU.MOREX.r2.4HG0304070"/>
</dbReference>
<reference evidence="1" key="3">
    <citation type="submission" date="2022-01" db="UniProtKB">
        <authorList>
            <consortium name="EnsemblPlants"/>
        </authorList>
    </citation>
    <scope>IDENTIFICATION</scope>
    <source>
        <strain evidence="1">subsp. vulgare</strain>
    </source>
</reference>